<dbReference type="Gene3D" id="2.120.10.30">
    <property type="entry name" value="TolB, C-terminal domain"/>
    <property type="match status" value="2"/>
</dbReference>
<proteinExistence type="inferred from homology"/>
<dbReference type="GO" id="GO:0006508">
    <property type="term" value="P:proteolysis"/>
    <property type="evidence" value="ECO:0007669"/>
    <property type="project" value="UniProtKB-KW"/>
</dbReference>
<name>A0AAW2YH50_9EUKA</name>
<dbReference type="InterPro" id="IPR011659">
    <property type="entry name" value="WD40"/>
</dbReference>
<dbReference type="SUPFAM" id="SSF53474">
    <property type="entry name" value="alpha/beta-Hydrolases"/>
    <property type="match status" value="1"/>
</dbReference>
<comment type="caution">
    <text evidence="8">The sequence shown here is derived from an EMBL/GenBank/DDBJ whole genome shotgun (WGS) entry which is preliminary data.</text>
</comment>
<dbReference type="FunFam" id="3.40.50.1820:FF:000028">
    <property type="entry name" value="S9 family peptidase"/>
    <property type="match status" value="1"/>
</dbReference>
<keyword evidence="3 6" id="KW-0732">Signal</keyword>
<dbReference type="Proteomes" id="UP001431209">
    <property type="component" value="Unassembled WGS sequence"/>
</dbReference>
<dbReference type="Pfam" id="PF07676">
    <property type="entry name" value="PD40"/>
    <property type="match status" value="2"/>
</dbReference>
<keyword evidence="5" id="KW-0720">Serine protease</keyword>
<keyword evidence="9" id="KW-1185">Reference proteome</keyword>
<dbReference type="PANTHER" id="PTHR42776:SF13">
    <property type="entry name" value="DIPEPTIDYL-PEPTIDASE 5"/>
    <property type="match status" value="1"/>
</dbReference>
<sequence length="707" mass="78521">MITAIKVVCALLLLALFSTCHAQRSFTVQDLHAVKRVSPPSVSPDGQFAAYSVRFWDINTKKTTVHLELVQISDKKVTVLTQPGEGISDSEPVWSPDSKYVAFVSTRSGSSQLWYILKTGGEPVKLTNYPTDDIQNLKWSKVGNLLTFSASVYIDCADDFLQCTADRDAKQAALGTNTGYVFESLYVRHWATFETPGKHSHIIVQPLTVTETTVSVSGAPKDLLSGMKVASPVPPFSGGEQYSISPDGSEVSFTGEVIEKETAWSTGWVTYSVPSSGGAAKVIHSDVVPKGVRTSNPSYSPDGKTIAYLAMDRPGLESDRFHINLYDRTTGQTRVLTDKWDRSISDFTWSTDSKYIVATATDVAIDSLFQINVATSEVTAIIDTGSNTAATVISPNTIILSRTSMNSPSDVWKAEVNFESKSPAQLTQLTDVNGALMAQFKLNAPQKFFALGHGNTKIQGWTIKPFNFEEGKKYPVVYLIHGGPEGSWEDSWSYRWNVQLWANKGYAVVMVNPRGSTGMGQNFTDAVRNDWGGAPFVDLMKGLDYALNTNPWMDKSKTCACGASYGGFMINWIQGQTDRFKCLVNHDGVFDTMAMYYSTEELFFAESEYCAIKDRGCVPWEKPEGFERFNPRNFVKNWKTPMLVIHGGHDYRIPESEGLSTFTALQRRGIPSKLLYFPLESHWVQKPDNGIMWYNEVLGWIDAWINK</sequence>
<evidence type="ECO:0000313" key="9">
    <source>
        <dbReference type="Proteomes" id="UP001431209"/>
    </source>
</evidence>
<protein>
    <submittedName>
        <fullName evidence="8">Dpp5</fullName>
    </submittedName>
</protein>
<evidence type="ECO:0000256" key="4">
    <source>
        <dbReference type="ARBA" id="ARBA00022801"/>
    </source>
</evidence>
<evidence type="ECO:0000313" key="8">
    <source>
        <dbReference type="EMBL" id="KAL0476583.1"/>
    </source>
</evidence>
<dbReference type="InterPro" id="IPR011042">
    <property type="entry name" value="6-blade_b-propeller_TolB-like"/>
</dbReference>
<keyword evidence="2" id="KW-0645">Protease</keyword>
<evidence type="ECO:0000256" key="5">
    <source>
        <dbReference type="ARBA" id="ARBA00022825"/>
    </source>
</evidence>
<dbReference type="GO" id="GO:0004252">
    <property type="term" value="F:serine-type endopeptidase activity"/>
    <property type="evidence" value="ECO:0007669"/>
    <property type="project" value="TreeGrafter"/>
</dbReference>
<dbReference type="AlphaFoldDB" id="A0AAW2YH50"/>
<dbReference type="PANTHER" id="PTHR42776">
    <property type="entry name" value="SERINE PEPTIDASE S9 FAMILY MEMBER"/>
    <property type="match status" value="1"/>
</dbReference>
<organism evidence="8 9">
    <name type="scientific">Acrasis kona</name>
    <dbReference type="NCBI Taxonomy" id="1008807"/>
    <lineage>
        <taxon>Eukaryota</taxon>
        <taxon>Discoba</taxon>
        <taxon>Heterolobosea</taxon>
        <taxon>Tetramitia</taxon>
        <taxon>Eutetramitia</taxon>
        <taxon>Acrasidae</taxon>
        <taxon>Acrasis</taxon>
    </lineage>
</organism>
<dbReference type="Pfam" id="PF00326">
    <property type="entry name" value="Peptidase_S9"/>
    <property type="match status" value="1"/>
</dbReference>
<evidence type="ECO:0000259" key="7">
    <source>
        <dbReference type="Pfam" id="PF00326"/>
    </source>
</evidence>
<feature type="chain" id="PRO_5043542627" evidence="6">
    <location>
        <begin position="23"/>
        <end position="707"/>
    </location>
</feature>
<reference evidence="8 9" key="1">
    <citation type="submission" date="2024-03" db="EMBL/GenBank/DDBJ databases">
        <title>The Acrasis kona genome and developmental transcriptomes reveal deep origins of eukaryotic multicellular pathways.</title>
        <authorList>
            <person name="Sheikh S."/>
            <person name="Fu C.-J."/>
            <person name="Brown M.W."/>
            <person name="Baldauf S.L."/>
        </authorList>
    </citation>
    <scope>NUCLEOTIDE SEQUENCE [LARGE SCALE GENOMIC DNA]</scope>
    <source>
        <strain evidence="8 9">ATCC MYA-3509</strain>
    </source>
</reference>
<evidence type="ECO:0000256" key="2">
    <source>
        <dbReference type="ARBA" id="ARBA00022670"/>
    </source>
</evidence>
<feature type="signal peptide" evidence="6">
    <location>
        <begin position="1"/>
        <end position="22"/>
    </location>
</feature>
<feature type="domain" description="Peptidase S9 prolyl oligopeptidase catalytic" evidence="7">
    <location>
        <begin position="492"/>
        <end position="706"/>
    </location>
</feature>
<evidence type="ECO:0000256" key="6">
    <source>
        <dbReference type="SAM" id="SignalP"/>
    </source>
</evidence>
<dbReference type="Gene3D" id="3.40.50.1820">
    <property type="entry name" value="alpha/beta hydrolase"/>
    <property type="match status" value="1"/>
</dbReference>
<evidence type="ECO:0000256" key="1">
    <source>
        <dbReference type="ARBA" id="ARBA00010040"/>
    </source>
</evidence>
<dbReference type="InterPro" id="IPR001375">
    <property type="entry name" value="Peptidase_S9_cat"/>
</dbReference>
<dbReference type="EMBL" id="JAOPGA020000059">
    <property type="protein sequence ID" value="KAL0476583.1"/>
    <property type="molecule type" value="Genomic_DNA"/>
</dbReference>
<dbReference type="InterPro" id="IPR029058">
    <property type="entry name" value="AB_hydrolase_fold"/>
</dbReference>
<evidence type="ECO:0000256" key="3">
    <source>
        <dbReference type="ARBA" id="ARBA00022729"/>
    </source>
</evidence>
<gene>
    <name evidence="8" type="ORF">AKO1_006072</name>
</gene>
<dbReference type="SUPFAM" id="SSF82171">
    <property type="entry name" value="DPP6 N-terminal domain-like"/>
    <property type="match status" value="1"/>
</dbReference>
<comment type="similarity">
    <text evidence="1">Belongs to the peptidase S9C family.</text>
</comment>
<accession>A0AAW2YH50</accession>
<keyword evidence="4" id="KW-0378">Hydrolase</keyword>